<sequence length="341" mass="37812">MKQTDFLYLLQRYQQGECTPDERRVVEQWYSLLGHQQPPLTLSPAEREQLRAELWQRIEAQSLDAEDSSQPTSRRWYAGGIGWAAAALLALGLGVGAQQWLTRPTTGPAAVVQQAADWQLFVNTTAQPQTIHLTDGSTVQVSPQGQLKYPRRFAAAHRTVYLRGEAFFDIHPDKAHPFRVYTNNVVTTVLGTSFLVRAPDGAEPVVVKVRTGRVRVNPLAATSLGGGSLPKAVVVLPNQQAVYSPVRHELQRQLVAQPVQITPQSFVFDDRPVTEVLSALEEAYGVDIQYDPAQLANCTVTLNLSDESLYHKLNVLCKTMGASYKKSETHILFRSPGCVVR</sequence>
<dbReference type="PANTHER" id="PTHR30273">
    <property type="entry name" value="PERIPLASMIC SIGNAL SENSOR AND SIGMA FACTOR ACTIVATOR FECR-RELATED"/>
    <property type="match status" value="1"/>
</dbReference>
<proteinExistence type="predicted"/>
<dbReference type="Pfam" id="PF04773">
    <property type="entry name" value="FecR"/>
    <property type="match status" value="1"/>
</dbReference>
<organism evidence="3 4">
    <name type="scientific">Hymenobacter taeanensis</name>
    <dbReference type="NCBI Taxonomy" id="2735321"/>
    <lineage>
        <taxon>Bacteria</taxon>
        <taxon>Pseudomonadati</taxon>
        <taxon>Bacteroidota</taxon>
        <taxon>Cytophagia</taxon>
        <taxon>Cytophagales</taxon>
        <taxon>Hymenobacteraceae</taxon>
        <taxon>Hymenobacter</taxon>
    </lineage>
</organism>
<evidence type="ECO:0000313" key="3">
    <source>
        <dbReference type="EMBL" id="QJX48890.1"/>
    </source>
</evidence>
<dbReference type="GO" id="GO:0016989">
    <property type="term" value="F:sigma factor antagonist activity"/>
    <property type="evidence" value="ECO:0007669"/>
    <property type="project" value="TreeGrafter"/>
</dbReference>
<evidence type="ECO:0000259" key="2">
    <source>
        <dbReference type="Pfam" id="PF16344"/>
    </source>
</evidence>
<dbReference type="AlphaFoldDB" id="A0A6M6BLT6"/>
<dbReference type="Proteomes" id="UP000501623">
    <property type="component" value="Chromosome"/>
</dbReference>
<feature type="domain" description="Protein FecR C-terminal" evidence="2">
    <location>
        <begin position="266"/>
        <end position="331"/>
    </location>
</feature>
<dbReference type="Pfam" id="PF16344">
    <property type="entry name" value="FecR_C"/>
    <property type="match status" value="1"/>
</dbReference>
<gene>
    <name evidence="3" type="ORF">HMJ29_19030</name>
</gene>
<dbReference type="InterPro" id="IPR012373">
    <property type="entry name" value="Ferrdict_sens_TM"/>
</dbReference>
<dbReference type="Gene3D" id="2.60.120.1440">
    <property type="match status" value="1"/>
</dbReference>
<dbReference type="InterPro" id="IPR006860">
    <property type="entry name" value="FecR"/>
</dbReference>
<dbReference type="PIRSF" id="PIRSF018266">
    <property type="entry name" value="FecR"/>
    <property type="match status" value="1"/>
</dbReference>
<evidence type="ECO:0000313" key="4">
    <source>
        <dbReference type="Proteomes" id="UP000501623"/>
    </source>
</evidence>
<dbReference type="Gene3D" id="3.55.50.30">
    <property type="match status" value="1"/>
</dbReference>
<dbReference type="InterPro" id="IPR032508">
    <property type="entry name" value="FecR_C"/>
</dbReference>
<feature type="domain" description="FecR protein" evidence="1">
    <location>
        <begin position="126"/>
        <end position="215"/>
    </location>
</feature>
<protein>
    <submittedName>
        <fullName evidence="3">DUF4974 domain-containing protein</fullName>
    </submittedName>
</protein>
<dbReference type="RefSeq" id="WP_171592972.1">
    <property type="nucleotide sequence ID" value="NZ_CP053538.1"/>
</dbReference>
<dbReference type="KEGG" id="hts:HMJ29_19030"/>
<dbReference type="EMBL" id="CP053538">
    <property type="protein sequence ID" value="QJX48890.1"/>
    <property type="molecule type" value="Genomic_DNA"/>
</dbReference>
<dbReference type="PANTHER" id="PTHR30273:SF2">
    <property type="entry name" value="PROTEIN FECR"/>
    <property type="match status" value="1"/>
</dbReference>
<name>A0A6M6BLT6_9BACT</name>
<keyword evidence="4" id="KW-1185">Reference proteome</keyword>
<reference evidence="3 4" key="1">
    <citation type="submission" date="2020-05" db="EMBL/GenBank/DDBJ databases">
        <title>Complete genome sequence of Hymenobacter sp. TS19 in Coasted Sand Dune.</title>
        <authorList>
            <person name="Lee J.-H."/>
            <person name="Jung J.-H."/>
            <person name="Jeong S."/>
            <person name="Zhao L."/>
            <person name="Kim M.-K."/>
            <person name="Seo H.-S."/>
            <person name="Lim S."/>
        </authorList>
    </citation>
    <scope>NUCLEOTIDE SEQUENCE [LARGE SCALE GENOMIC DNA]</scope>
    <source>
        <strain evidence="3 4">TS19</strain>
    </source>
</reference>
<accession>A0A6M6BLT6</accession>
<evidence type="ECO:0000259" key="1">
    <source>
        <dbReference type="Pfam" id="PF04773"/>
    </source>
</evidence>